<keyword evidence="1" id="KW-1133">Transmembrane helix</keyword>
<keyword evidence="1" id="KW-0812">Transmembrane</keyword>
<proteinExistence type="predicted"/>
<name>A0A1Q5U750_9EURO</name>
<comment type="caution">
    <text evidence="2">The sequence shown here is derived from an EMBL/GenBank/DDBJ whole genome shotgun (WGS) entry which is preliminary data.</text>
</comment>
<keyword evidence="3" id="KW-1185">Reference proteome</keyword>
<dbReference type="EMBL" id="MNBE01000569">
    <property type="protein sequence ID" value="OKP08309.1"/>
    <property type="molecule type" value="Genomic_DNA"/>
</dbReference>
<dbReference type="AlphaFoldDB" id="A0A1Q5U750"/>
<evidence type="ECO:0000256" key="1">
    <source>
        <dbReference type="SAM" id="Phobius"/>
    </source>
</evidence>
<evidence type="ECO:0000313" key="3">
    <source>
        <dbReference type="Proteomes" id="UP000186955"/>
    </source>
</evidence>
<evidence type="ECO:0000313" key="2">
    <source>
        <dbReference type="EMBL" id="OKP08309.1"/>
    </source>
</evidence>
<sequence>MSTQAKAAPPVEPCSLFQGVKNLIRQANPTIPAEIAKVALRPAMYASRTPFMSLGNAARICVAAVAITAIGSTSGAVGVNFLSIVFTKA</sequence>
<reference evidence="2 3" key="1">
    <citation type="submission" date="2016-10" db="EMBL/GenBank/DDBJ databases">
        <title>Genome sequence of the ascomycete fungus Penicillium subrubescens.</title>
        <authorList>
            <person name="De Vries R.P."/>
            <person name="Peng M."/>
            <person name="Dilokpimol A."/>
            <person name="Hilden K."/>
            <person name="Makela M.R."/>
            <person name="Grigoriev I."/>
            <person name="Riley R."/>
            <person name="Granchi Z."/>
        </authorList>
    </citation>
    <scope>NUCLEOTIDE SEQUENCE [LARGE SCALE GENOMIC DNA]</scope>
    <source>
        <strain evidence="2 3">CBS 132785</strain>
    </source>
</reference>
<dbReference type="Proteomes" id="UP000186955">
    <property type="component" value="Unassembled WGS sequence"/>
</dbReference>
<keyword evidence="1" id="KW-0472">Membrane</keyword>
<gene>
    <name evidence="2" type="ORF">PENSUB_5676</name>
</gene>
<accession>A0A1Q5U750</accession>
<organism evidence="2 3">
    <name type="scientific">Penicillium subrubescens</name>
    <dbReference type="NCBI Taxonomy" id="1316194"/>
    <lineage>
        <taxon>Eukaryota</taxon>
        <taxon>Fungi</taxon>
        <taxon>Dikarya</taxon>
        <taxon>Ascomycota</taxon>
        <taxon>Pezizomycotina</taxon>
        <taxon>Eurotiomycetes</taxon>
        <taxon>Eurotiomycetidae</taxon>
        <taxon>Eurotiales</taxon>
        <taxon>Aspergillaceae</taxon>
        <taxon>Penicillium</taxon>
    </lineage>
</organism>
<feature type="transmembrane region" description="Helical" evidence="1">
    <location>
        <begin position="57"/>
        <end position="86"/>
    </location>
</feature>
<protein>
    <submittedName>
        <fullName evidence="2">Uncharacterized protein</fullName>
    </submittedName>
</protein>